<reference evidence="2" key="1">
    <citation type="submission" date="2020-10" db="EMBL/GenBank/DDBJ databases">
        <authorList>
            <person name="Gilroy R."/>
        </authorList>
    </citation>
    <scope>NUCLEOTIDE SEQUENCE</scope>
    <source>
        <strain evidence="2">CHK183-6373</strain>
    </source>
</reference>
<keyword evidence="1" id="KW-0812">Transmembrane</keyword>
<dbReference type="AlphaFoldDB" id="A0A9D1PA47"/>
<name>A0A9D1PA47_9FIRM</name>
<comment type="caution">
    <text evidence="2">The sequence shown here is derived from an EMBL/GenBank/DDBJ whole genome shotgun (WGS) entry which is preliminary data.</text>
</comment>
<evidence type="ECO:0000256" key="1">
    <source>
        <dbReference type="SAM" id="Phobius"/>
    </source>
</evidence>
<keyword evidence="1" id="KW-1133">Transmembrane helix</keyword>
<keyword evidence="1" id="KW-0472">Membrane</keyword>
<feature type="transmembrane region" description="Helical" evidence="1">
    <location>
        <begin position="12"/>
        <end position="33"/>
    </location>
</feature>
<protein>
    <submittedName>
        <fullName evidence="2">Uncharacterized protein</fullName>
    </submittedName>
</protein>
<organism evidence="2 3">
    <name type="scientific">Candidatus Ornithocaccomicrobium faecavium</name>
    <dbReference type="NCBI Taxonomy" id="2840890"/>
    <lineage>
        <taxon>Bacteria</taxon>
        <taxon>Bacillati</taxon>
        <taxon>Bacillota</taxon>
        <taxon>Clostridia</taxon>
        <taxon>Candidatus Ornithocaccomicrobium</taxon>
    </lineage>
</organism>
<evidence type="ECO:0000313" key="3">
    <source>
        <dbReference type="Proteomes" id="UP000886884"/>
    </source>
</evidence>
<gene>
    <name evidence="2" type="ORF">IAA64_14995</name>
</gene>
<reference evidence="2" key="2">
    <citation type="journal article" date="2021" name="PeerJ">
        <title>Extensive microbial diversity within the chicken gut microbiome revealed by metagenomics and culture.</title>
        <authorList>
            <person name="Gilroy R."/>
            <person name="Ravi A."/>
            <person name="Getino M."/>
            <person name="Pursley I."/>
            <person name="Horton D.L."/>
            <person name="Alikhan N.F."/>
            <person name="Baker D."/>
            <person name="Gharbi K."/>
            <person name="Hall N."/>
            <person name="Watson M."/>
            <person name="Adriaenssens E.M."/>
            <person name="Foster-Nyarko E."/>
            <person name="Jarju S."/>
            <person name="Secka A."/>
            <person name="Antonio M."/>
            <person name="Oren A."/>
            <person name="Chaudhuri R.R."/>
            <person name="La Ragione R."/>
            <person name="Hildebrand F."/>
            <person name="Pallen M.J."/>
        </authorList>
    </citation>
    <scope>NUCLEOTIDE SEQUENCE</scope>
    <source>
        <strain evidence="2">CHK183-6373</strain>
    </source>
</reference>
<proteinExistence type="predicted"/>
<sequence length="144" mass="16492">MKNSILKFLKRIALAAVAICLLLCLFLTGILVYGSARRYVIKKDTVHAFYAQYAAFVEASEEDSGGGIFSDILNFNREGDLPQEIQEMGFESVYFDDGVAYFTHKDASVWTGSFGILRTADTKNVPSWYILEPIEREWYYWRMS</sequence>
<evidence type="ECO:0000313" key="2">
    <source>
        <dbReference type="EMBL" id="HIV29264.1"/>
    </source>
</evidence>
<dbReference type="Proteomes" id="UP000886884">
    <property type="component" value="Unassembled WGS sequence"/>
</dbReference>
<dbReference type="EMBL" id="DVOT01000264">
    <property type="protein sequence ID" value="HIV29264.1"/>
    <property type="molecule type" value="Genomic_DNA"/>
</dbReference>
<accession>A0A9D1PA47</accession>